<evidence type="ECO:0000313" key="3">
    <source>
        <dbReference type="Proteomes" id="UP000251889"/>
    </source>
</evidence>
<dbReference type="EMBL" id="QMFY01000002">
    <property type="protein sequence ID" value="RAW02118.1"/>
    <property type="molecule type" value="Genomic_DNA"/>
</dbReference>
<keyword evidence="1" id="KW-0812">Transmembrane</keyword>
<dbReference type="RefSeq" id="WP_112745941.1">
    <property type="nucleotide sequence ID" value="NZ_QMFY01000002.1"/>
</dbReference>
<dbReference type="AlphaFoldDB" id="A0A364Y543"/>
<gene>
    <name evidence="2" type="ORF">DQQ10_06105</name>
</gene>
<comment type="caution">
    <text evidence="2">The sequence shown here is derived from an EMBL/GenBank/DDBJ whole genome shotgun (WGS) entry which is preliminary data.</text>
</comment>
<proteinExistence type="predicted"/>
<organism evidence="2 3">
    <name type="scientific">Pseudochryseolinea flava</name>
    <dbReference type="NCBI Taxonomy" id="2059302"/>
    <lineage>
        <taxon>Bacteria</taxon>
        <taxon>Pseudomonadati</taxon>
        <taxon>Bacteroidota</taxon>
        <taxon>Cytophagia</taxon>
        <taxon>Cytophagales</taxon>
        <taxon>Fulvivirgaceae</taxon>
        <taxon>Pseudochryseolinea</taxon>
    </lineage>
</organism>
<accession>A0A364Y543</accession>
<reference evidence="2 3" key="1">
    <citation type="submission" date="2018-06" db="EMBL/GenBank/DDBJ databases">
        <title>Chryseolinea flavus sp. nov., a member of the phylum Bacteroidetes isolated from soil.</title>
        <authorList>
            <person name="Li Y."/>
            <person name="Wang J."/>
        </authorList>
    </citation>
    <scope>NUCLEOTIDE SEQUENCE [LARGE SCALE GENOMIC DNA]</scope>
    <source>
        <strain evidence="2 3">SDU1-6</strain>
    </source>
</reference>
<protein>
    <submittedName>
        <fullName evidence="2">Uncharacterized protein</fullName>
    </submittedName>
</protein>
<feature type="transmembrane region" description="Helical" evidence="1">
    <location>
        <begin position="35"/>
        <end position="54"/>
    </location>
</feature>
<name>A0A364Y543_9BACT</name>
<dbReference type="Proteomes" id="UP000251889">
    <property type="component" value="Unassembled WGS sequence"/>
</dbReference>
<evidence type="ECO:0000313" key="2">
    <source>
        <dbReference type="EMBL" id="RAW02118.1"/>
    </source>
</evidence>
<keyword evidence="1" id="KW-0472">Membrane</keyword>
<keyword evidence="1" id="KW-1133">Transmembrane helix</keyword>
<sequence length="66" mass="7551">MTNNIIDENSNGRSLLRTLLLIGMVIFVRREVTNPFSLTFITMVLVIIGGMWVAKWMADVKKNRDP</sequence>
<evidence type="ECO:0000256" key="1">
    <source>
        <dbReference type="SAM" id="Phobius"/>
    </source>
</evidence>
<keyword evidence="3" id="KW-1185">Reference proteome</keyword>